<keyword evidence="1" id="KW-1133">Transmembrane helix</keyword>
<accession>E4Z4I6</accession>
<proteinExistence type="predicted"/>
<feature type="non-terminal residue" evidence="2">
    <location>
        <position position="108"/>
    </location>
</feature>
<name>E4Z4I6_OIKDI</name>
<evidence type="ECO:0000313" key="2">
    <source>
        <dbReference type="EMBL" id="CBY42614.1"/>
    </source>
</evidence>
<reference evidence="2" key="1">
    <citation type="journal article" date="2010" name="Science">
        <title>Plasticity of animal genome architecture unmasked by rapid evolution of a pelagic tunicate.</title>
        <authorList>
            <person name="Denoeud F."/>
            <person name="Henriet S."/>
            <person name="Mungpakdee S."/>
            <person name="Aury J.M."/>
            <person name="Da Silva C."/>
            <person name="Brinkmann H."/>
            <person name="Mikhaleva J."/>
            <person name="Olsen L.C."/>
            <person name="Jubin C."/>
            <person name="Canestro C."/>
            <person name="Bouquet J.M."/>
            <person name="Danks G."/>
            <person name="Poulain J."/>
            <person name="Campsteijn C."/>
            <person name="Adamski M."/>
            <person name="Cross I."/>
            <person name="Yadetie F."/>
            <person name="Muffato M."/>
            <person name="Louis A."/>
            <person name="Butcher S."/>
            <person name="Tsagkogeorga G."/>
            <person name="Konrad A."/>
            <person name="Singh S."/>
            <person name="Jensen M.F."/>
            <person name="Cong E.H."/>
            <person name="Eikeseth-Otteraa H."/>
            <person name="Noel B."/>
            <person name="Anthouard V."/>
            <person name="Porcel B.M."/>
            <person name="Kachouri-Lafond R."/>
            <person name="Nishino A."/>
            <person name="Ugolini M."/>
            <person name="Chourrout P."/>
            <person name="Nishida H."/>
            <person name="Aasland R."/>
            <person name="Huzurbazar S."/>
            <person name="Westhof E."/>
            <person name="Delsuc F."/>
            <person name="Lehrach H."/>
            <person name="Reinhardt R."/>
            <person name="Weissenbach J."/>
            <person name="Roy S.W."/>
            <person name="Artiguenave F."/>
            <person name="Postlethwait J.H."/>
            <person name="Manak J.R."/>
            <person name="Thompson E.M."/>
            <person name="Jaillon O."/>
            <person name="Du Pasquier L."/>
            <person name="Boudinot P."/>
            <person name="Liberles D.A."/>
            <person name="Volff J.N."/>
            <person name="Philippe H."/>
            <person name="Lenhard B."/>
            <person name="Roest Crollius H."/>
            <person name="Wincker P."/>
            <person name="Chourrout D."/>
        </authorList>
    </citation>
    <scope>NUCLEOTIDE SEQUENCE [LARGE SCALE GENOMIC DNA]</scope>
</reference>
<evidence type="ECO:0000256" key="1">
    <source>
        <dbReference type="SAM" id="Phobius"/>
    </source>
</evidence>
<dbReference type="Proteomes" id="UP000011014">
    <property type="component" value="Unassembled WGS sequence"/>
</dbReference>
<organism evidence="2">
    <name type="scientific">Oikopleura dioica</name>
    <name type="common">Tunicate</name>
    <dbReference type="NCBI Taxonomy" id="34765"/>
    <lineage>
        <taxon>Eukaryota</taxon>
        <taxon>Metazoa</taxon>
        <taxon>Chordata</taxon>
        <taxon>Tunicata</taxon>
        <taxon>Appendicularia</taxon>
        <taxon>Copelata</taxon>
        <taxon>Oikopleuridae</taxon>
        <taxon>Oikopleura</taxon>
    </lineage>
</organism>
<gene>
    <name evidence="2" type="ORF">GSOID_T00026322001</name>
</gene>
<sequence>MKKTGGASLALQTYRFDGTNISSVFIISSLALFVVFLLLEKFFEMYNFGEKEYFKDVNRTCSFANIYLLFFVILSLLSHLGRCIPKKFEERQCYVVDSFKQKEIPHEV</sequence>
<feature type="transmembrane region" description="Helical" evidence="1">
    <location>
        <begin position="63"/>
        <end position="81"/>
    </location>
</feature>
<keyword evidence="1" id="KW-0472">Membrane</keyword>
<dbReference type="AlphaFoldDB" id="E4Z4I6"/>
<feature type="transmembrane region" description="Helical" evidence="1">
    <location>
        <begin position="21"/>
        <end position="43"/>
    </location>
</feature>
<keyword evidence="1" id="KW-0812">Transmembrane</keyword>
<dbReference type="EMBL" id="FN657331">
    <property type="protein sequence ID" value="CBY42614.1"/>
    <property type="molecule type" value="Genomic_DNA"/>
</dbReference>
<protein>
    <submittedName>
        <fullName evidence="2">Uncharacterized protein</fullName>
    </submittedName>
</protein>